<feature type="region of interest" description="Disordered" evidence="4">
    <location>
        <begin position="123"/>
        <end position="142"/>
    </location>
</feature>
<feature type="domain" description="Multidrug resistance protein MdtA-like alpha-helical hairpin" evidence="5">
    <location>
        <begin position="99"/>
        <end position="167"/>
    </location>
</feature>
<gene>
    <name evidence="9" type="ORF">BJF93_12730</name>
</gene>
<dbReference type="Proteomes" id="UP000186364">
    <property type="component" value="Unassembled WGS sequence"/>
</dbReference>
<evidence type="ECO:0000259" key="5">
    <source>
        <dbReference type="Pfam" id="PF25876"/>
    </source>
</evidence>
<dbReference type="RefSeq" id="WP_075629633.1">
    <property type="nucleotide sequence ID" value="NZ_FOAM01000018.1"/>
</dbReference>
<accession>A0A1Q9AQP7</accession>
<dbReference type="PROSITE" id="PS51257">
    <property type="entry name" value="PROKAR_LIPOPROTEIN"/>
    <property type="match status" value="1"/>
</dbReference>
<dbReference type="GO" id="GO:0015562">
    <property type="term" value="F:efflux transmembrane transporter activity"/>
    <property type="evidence" value="ECO:0007669"/>
    <property type="project" value="TreeGrafter"/>
</dbReference>
<evidence type="ECO:0000259" key="6">
    <source>
        <dbReference type="Pfam" id="PF25917"/>
    </source>
</evidence>
<dbReference type="OrthoDB" id="9813967at2"/>
<dbReference type="AlphaFoldDB" id="A0A1Q9AQP7"/>
<feature type="domain" description="Multidrug resistance protein MdtA-like C-terminal permuted SH3" evidence="8">
    <location>
        <begin position="284"/>
        <end position="341"/>
    </location>
</feature>
<dbReference type="EMBL" id="MKIP01000059">
    <property type="protein sequence ID" value="OLP57728.1"/>
    <property type="molecule type" value="Genomic_DNA"/>
</dbReference>
<evidence type="ECO:0000256" key="3">
    <source>
        <dbReference type="ARBA" id="ARBA00022448"/>
    </source>
</evidence>
<dbReference type="Pfam" id="PF25917">
    <property type="entry name" value="BSH_RND"/>
    <property type="match status" value="1"/>
</dbReference>
<dbReference type="InterPro" id="IPR058627">
    <property type="entry name" value="MdtA-like_C"/>
</dbReference>
<dbReference type="InterPro" id="IPR058625">
    <property type="entry name" value="MdtA-like_BSH"/>
</dbReference>
<dbReference type="SUPFAM" id="SSF111369">
    <property type="entry name" value="HlyD-like secretion proteins"/>
    <property type="match status" value="1"/>
</dbReference>
<organism evidence="9 10">
    <name type="scientific">Xaviernesmea oryzae</name>
    <dbReference type="NCBI Taxonomy" id="464029"/>
    <lineage>
        <taxon>Bacteria</taxon>
        <taxon>Pseudomonadati</taxon>
        <taxon>Pseudomonadota</taxon>
        <taxon>Alphaproteobacteria</taxon>
        <taxon>Hyphomicrobiales</taxon>
        <taxon>Rhizobiaceae</taxon>
        <taxon>Rhizobium/Agrobacterium group</taxon>
        <taxon>Xaviernesmea</taxon>
    </lineage>
</organism>
<evidence type="ECO:0000313" key="10">
    <source>
        <dbReference type="Proteomes" id="UP000186364"/>
    </source>
</evidence>
<dbReference type="Gene3D" id="1.10.287.470">
    <property type="entry name" value="Helix hairpin bin"/>
    <property type="match status" value="1"/>
</dbReference>
<keyword evidence="3" id="KW-0813">Transport</keyword>
<comment type="subcellular location">
    <subcellularLocation>
        <location evidence="1">Cell envelope</location>
    </subcellularLocation>
</comment>
<name>A0A1Q9AQP7_9HYPH</name>
<dbReference type="Gene3D" id="2.40.420.20">
    <property type="match status" value="1"/>
</dbReference>
<dbReference type="PANTHER" id="PTHR30469:SF15">
    <property type="entry name" value="HLYD FAMILY OF SECRETION PROTEINS"/>
    <property type="match status" value="1"/>
</dbReference>
<protein>
    <submittedName>
        <fullName evidence="9">Efflux transporter periplasmic adaptor subunit</fullName>
    </submittedName>
</protein>
<dbReference type="Gene3D" id="2.40.30.170">
    <property type="match status" value="1"/>
</dbReference>
<proteinExistence type="inferred from homology"/>
<evidence type="ECO:0000256" key="4">
    <source>
        <dbReference type="SAM" id="MobiDB-lite"/>
    </source>
</evidence>
<comment type="similarity">
    <text evidence="2">Belongs to the membrane fusion protein (MFP) (TC 8.A.1) family.</text>
</comment>
<dbReference type="InterPro" id="IPR006143">
    <property type="entry name" value="RND_pump_MFP"/>
</dbReference>
<evidence type="ECO:0000256" key="2">
    <source>
        <dbReference type="ARBA" id="ARBA00009477"/>
    </source>
</evidence>
<evidence type="ECO:0000259" key="7">
    <source>
        <dbReference type="Pfam" id="PF25954"/>
    </source>
</evidence>
<dbReference type="NCBIfam" id="TIGR01730">
    <property type="entry name" value="RND_mfp"/>
    <property type="match status" value="1"/>
</dbReference>
<evidence type="ECO:0000256" key="1">
    <source>
        <dbReference type="ARBA" id="ARBA00004196"/>
    </source>
</evidence>
<dbReference type="Pfam" id="PF25954">
    <property type="entry name" value="Beta-barrel_RND_2"/>
    <property type="match status" value="1"/>
</dbReference>
<comment type="caution">
    <text evidence="9">The sequence shown here is derived from an EMBL/GenBank/DDBJ whole genome shotgun (WGS) entry which is preliminary data.</text>
</comment>
<sequence length="359" mass="37524">MNRRLLAALAAAPLILSGCEDKKETAAAEPVRPLISQVVAPRAATTLRLAGVVEPRVSTDLGFRVLGRVIAREVSVGDLVTRGQVVAAVDPLALELAVRSSQAEIANAQAQLANAATTAARQRTLAESKSDSEASLETAEQAEKTARATVAKAEANLAKAREQLSYAQIHAEFDGVVTATSAEVGQVVSPGQTVLTIARPDLRDAVVDLPETAMRGLKIGSPFEVMLQLDASVRVSGTVREIAPEADSTTRTQRVKIALNNPPDAFRLGSIVTVSSTTDASPTIVVPMSAILTRDGASAVWLVDEDKETVSLKPVTLAQADGDGVVVSQGLAAGNRIALAGVHQLKEGQKVKITREMAP</sequence>
<dbReference type="InterPro" id="IPR058792">
    <property type="entry name" value="Beta-barrel_RND_2"/>
</dbReference>
<dbReference type="Gene3D" id="2.40.50.100">
    <property type="match status" value="1"/>
</dbReference>
<dbReference type="Pfam" id="PF25876">
    <property type="entry name" value="HH_MFP_RND"/>
    <property type="match status" value="1"/>
</dbReference>
<feature type="domain" description="CusB-like beta-barrel" evidence="7">
    <location>
        <begin position="206"/>
        <end position="278"/>
    </location>
</feature>
<reference evidence="9 10" key="1">
    <citation type="submission" date="2016-09" db="EMBL/GenBank/DDBJ databases">
        <title>Rhizobium sp. nov., a novel species isolated from the rice rhizosphere.</title>
        <authorList>
            <person name="Zhao J."/>
            <person name="Zhang X."/>
        </authorList>
    </citation>
    <scope>NUCLEOTIDE SEQUENCE [LARGE SCALE GENOMIC DNA]</scope>
    <source>
        <strain evidence="9 10">1.7048</strain>
    </source>
</reference>
<dbReference type="Pfam" id="PF25967">
    <property type="entry name" value="RND-MFP_C"/>
    <property type="match status" value="1"/>
</dbReference>
<dbReference type="InterPro" id="IPR058624">
    <property type="entry name" value="MdtA-like_HH"/>
</dbReference>
<keyword evidence="10" id="KW-1185">Reference proteome</keyword>
<dbReference type="PANTHER" id="PTHR30469">
    <property type="entry name" value="MULTIDRUG RESISTANCE PROTEIN MDTA"/>
    <property type="match status" value="1"/>
</dbReference>
<evidence type="ECO:0000259" key="8">
    <source>
        <dbReference type="Pfam" id="PF25967"/>
    </source>
</evidence>
<dbReference type="GO" id="GO:1990281">
    <property type="term" value="C:efflux pump complex"/>
    <property type="evidence" value="ECO:0007669"/>
    <property type="project" value="TreeGrafter"/>
</dbReference>
<feature type="domain" description="Multidrug resistance protein MdtA-like barrel-sandwich hybrid" evidence="6">
    <location>
        <begin position="61"/>
        <end position="194"/>
    </location>
</feature>
<evidence type="ECO:0000313" key="9">
    <source>
        <dbReference type="EMBL" id="OLP57728.1"/>
    </source>
</evidence>